<protein>
    <submittedName>
        <fullName evidence="1">Uncharacterized protein</fullName>
    </submittedName>
</protein>
<comment type="caution">
    <text evidence="1">The sequence shown here is derived from an EMBL/GenBank/DDBJ whole genome shotgun (WGS) entry which is preliminary data.</text>
</comment>
<name>X8BF57_MYCXE</name>
<gene>
    <name evidence="1" type="ORF">I553_5991</name>
</gene>
<dbReference type="AlphaFoldDB" id="X8BF57"/>
<organism evidence="1">
    <name type="scientific">Mycobacterium xenopi 4042</name>
    <dbReference type="NCBI Taxonomy" id="1299334"/>
    <lineage>
        <taxon>Bacteria</taxon>
        <taxon>Bacillati</taxon>
        <taxon>Actinomycetota</taxon>
        <taxon>Actinomycetes</taxon>
        <taxon>Mycobacteriales</taxon>
        <taxon>Mycobacteriaceae</taxon>
        <taxon>Mycobacterium</taxon>
    </lineage>
</organism>
<evidence type="ECO:0000313" key="1">
    <source>
        <dbReference type="EMBL" id="EUA42131.1"/>
    </source>
</evidence>
<dbReference type="EMBL" id="JAOB01000042">
    <property type="protein sequence ID" value="EUA42131.1"/>
    <property type="molecule type" value="Genomic_DNA"/>
</dbReference>
<proteinExistence type="predicted"/>
<reference evidence="1" key="1">
    <citation type="submission" date="2014-01" db="EMBL/GenBank/DDBJ databases">
        <authorList>
            <person name="Brown-Elliot B."/>
            <person name="Wallace R."/>
            <person name="Lenaerts A."/>
            <person name="Ordway D."/>
            <person name="DeGroote M.A."/>
            <person name="Parker T."/>
            <person name="Sizemore C."/>
            <person name="Tallon L.J."/>
            <person name="Sadzewicz L.K."/>
            <person name="Sengamalay N."/>
            <person name="Fraser C.M."/>
            <person name="Hine E."/>
            <person name="Shefchek K.A."/>
            <person name="Das S.P."/>
            <person name="Tettelin H."/>
        </authorList>
    </citation>
    <scope>NUCLEOTIDE SEQUENCE [LARGE SCALE GENOMIC DNA]</scope>
    <source>
        <strain evidence="1">4042</strain>
    </source>
</reference>
<dbReference type="PATRIC" id="fig|1299334.3.peg.4155"/>
<sequence length="51" mass="5665">MIDKLNEYLERAAISDCYLADVKKVAESGYERVLEIMASLRGTCAKLAPSQ</sequence>
<accession>X8BF57</accession>